<dbReference type="EMBL" id="RBZM01000002">
    <property type="protein sequence ID" value="RKP56898.1"/>
    <property type="molecule type" value="Genomic_DNA"/>
</dbReference>
<keyword evidence="16" id="KW-1185">Reference proteome</keyword>
<evidence type="ECO:0000313" key="16">
    <source>
        <dbReference type="Proteomes" id="UP000282076"/>
    </source>
</evidence>
<reference evidence="15 16" key="1">
    <citation type="submission" date="2018-10" db="EMBL/GenBank/DDBJ databases">
        <title>Cohnella sp. M2MS4P-1, whole genome shotgun sequence.</title>
        <authorList>
            <person name="Tuo L."/>
        </authorList>
    </citation>
    <scope>NUCLEOTIDE SEQUENCE [LARGE SCALE GENOMIC DNA]</scope>
    <source>
        <strain evidence="15 16">M2MS4P-1</strain>
    </source>
</reference>
<dbReference type="Pfam" id="PF13490">
    <property type="entry name" value="zf-HC2"/>
    <property type="match status" value="1"/>
</dbReference>
<evidence type="ECO:0000259" key="14">
    <source>
        <dbReference type="Pfam" id="PF13490"/>
    </source>
</evidence>
<dbReference type="GO" id="GO:0016989">
    <property type="term" value="F:sigma factor antagonist activity"/>
    <property type="evidence" value="ECO:0007669"/>
    <property type="project" value="TreeGrafter"/>
</dbReference>
<dbReference type="InterPro" id="IPR051474">
    <property type="entry name" value="Anti-sigma-K/W_factor"/>
</dbReference>
<protein>
    <recommendedName>
        <fullName evidence="8">Anti-sigma-W factor RsiW</fullName>
    </recommendedName>
    <alternativeName>
        <fullName evidence="10">Regulator of SigK</fullName>
    </alternativeName>
    <alternativeName>
        <fullName evidence="9">Sigma-K anti-sigma factor RskA</fullName>
    </alternativeName>
</protein>
<evidence type="ECO:0000256" key="12">
    <source>
        <dbReference type="SAM" id="Phobius"/>
    </source>
</evidence>
<evidence type="ECO:0000256" key="7">
    <source>
        <dbReference type="ARBA" id="ARBA00024353"/>
    </source>
</evidence>
<dbReference type="PANTHER" id="PTHR37461:SF1">
    <property type="entry name" value="ANTI-SIGMA-K FACTOR RSKA"/>
    <property type="match status" value="1"/>
</dbReference>
<evidence type="ECO:0000256" key="11">
    <source>
        <dbReference type="SAM" id="MobiDB-lite"/>
    </source>
</evidence>
<evidence type="ECO:0000259" key="13">
    <source>
        <dbReference type="Pfam" id="PF10099"/>
    </source>
</evidence>
<comment type="similarity">
    <text evidence="7">Belongs to the zinc-associated anti-sigma factor (ZAS) superfamily. Anti-sigma-W factor family.</text>
</comment>
<evidence type="ECO:0000256" key="10">
    <source>
        <dbReference type="ARBA" id="ARBA00030803"/>
    </source>
</evidence>
<keyword evidence="3" id="KW-1003">Cell membrane</keyword>
<keyword evidence="6 12" id="KW-0472">Membrane</keyword>
<dbReference type="PANTHER" id="PTHR37461">
    <property type="entry name" value="ANTI-SIGMA-K FACTOR RSKA"/>
    <property type="match status" value="1"/>
</dbReference>
<feature type="region of interest" description="Disordered" evidence="11">
    <location>
        <begin position="238"/>
        <end position="265"/>
    </location>
</feature>
<evidence type="ECO:0000313" key="15">
    <source>
        <dbReference type="EMBL" id="RKP56898.1"/>
    </source>
</evidence>
<evidence type="ECO:0000256" key="5">
    <source>
        <dbReference type="ARBA" id="ARBA00022989"/>
    </source>
</evidence>
<proteinExistence type="inferred from homology"/>
<comment type="caution">
    <text evidence="15">The sequence shown here is derived from an EMBL/GenBank/DDBJ whole genome shotgun (WGS) entry which is preliminary data.</text>
</comment>
<evidence type="ECO:0000256" key="8">
    <source>
        <dbReference type="ARBA" id="ARBA00024438"/>
    </source>
</evidence>
<dbReference type="GO" id="GO:0005886">
    <property type="term" value="C:plasma membrane"/>
    <property type="evidence" value="ECO:0007669"/>
    <property type="project" value="UniProtKB-SubCell"/>
</dbReference>
<dbReference type="Proteomes" id="UP000282076">
    <property type="component" value="Unassembled WGS sequence"/>
</dbReference>
<accession>A0A494Y9A6</accession>
<dbReference type="InterPro" id="IPR027383">
    <property type="entry name" value="Znf_put"/>
</dbReference>
<dbReference type="Pfam" id="PF10099">
    <property type="entry name" value="RskA_C"/>
    <property type="match status" value="1"/>
</dbReference>
<dbReference type="OrthoDB" id="150725at2"/>
<dbReference type="InterPro" id="IPR018764">
    <property type="entry name" value="RskA_C"/>
</dbReference>
<dbReference type="InterPro" id="IPR041916">
    <property type="entry name" value="Anti_sigma_zinc_sf"/>
</dbReference>
<comment type="subcellular location">
    <subcellularLocation>
        <location evidence="2">Cell membrane</location>
    </subcellularLocation>
    <subcellularLocation>
        <location evidence="1">Membrane</location>
        <topology evidence="1">Single-pass membrane protein</topology>
    </subcellularLocation>
</comment>
<feature type="domain" description="Anti-sigma K factor RskA C-terminal" evidence="13">
    <location>
        <begin position="109"/>
        <end position="251"/>
    </location>
</feature>
<keyword evidence="4 12" id="KW-0812">Transmembrane</keyword>
<evidence type="ECO:0000256" key="4">
    <source>
        <dbReference type="ARBA" id="ARBA00022692"/>
    </source>
</evidence>
<name>A0A494Y9A6_9BACL</name>
<keyword evidence="5 12" id="KW-1133">Transmembrane helix</keyword>
<gene>
    <name evidence="15" type="ORF">D7Z26_02600</name>
</gene>
<organism evidence="15 16">
    <name type="scientific">Cohnella endophytica</name>
    <dbReference type="NCBI Taxonomy" id="2419778"/>
    <lineage>
        <taxon>Bacteria</taxon>
        <taxon>Bacillati</taxon>
        <taxon>Bacillota</taxon>
        <taxon>Bacilli</taxon>
        <taxon>Bacillales</taxon>
        <taxon>Paenibacillaceae</taxon>
        <taxon>Cohnella</taxon>
    </lineage>
</organism>
<dbReference type="AlphaFoldDB" id="A0A494Y9A6"/>
<evidence type="ECO:0000256" key="2">
    <source>
        <dbReference type="ARBA" id="ARBA00004236"/>
    </source>
</evidence>
<dbReference type="Gene3D" id="1.10.10.1320">
    <property type="entry name" value="Anti-sigma factor, zinc-finger domain"/>
    <property type="match status" value="1"/>
</dbReference>
<evidence type="ECO:0000256" key="3">
    <source>
        <dbReference type="ARBA" id="ARBA00022475"/>
    </source>
</evidence>
<dbReference type="RefSeq" id="WP_120974514.1">
    <property type="nucleotide sequence ID" value="NZ_RBZM01000002.1"/>
</dbReference>
<evidence type="ECO:0000256" key="6">
    <source>
        <dbReference type="ARBA" id="ARBA00023136"/>
    </source>
</evidence>
<feature type="transmembrane region" description="Helical" evidence="12">
    <location>
        <begin position="102"/>
        <end position="123"/>
    </location>
</feature>
<dbReference type="GO" id="GO:0006417">
    <property type="term" value="P:regulation of translation"/>
    <property type="evidence" value="ECO:0007669"/>
    <property type="project" value="TreeGrafter"/>
</dbReference>
<feature type="domain" description="Putative zinc-finger" evidence="14">
    <location>
        <begin position="13"/>
        <end position="38"/>
    </location>
</feature>
<sequence length="265" mass="29375">MSARDNRECEGLFEYLSGEGSDVERKRFEKHLASCTVCTEEAGIWREVWDRLGEDLEILEPPADLKDEVLGTIFAAEHASELTEATHSAKPTRGVKRFRSRLYVRGLLVVSALVIPFLLGWFVRDLQRAEDSRTASIQSPDRIETLFQLAAVRSSGKFEDSPHAYGVACLVKSENKEQFVVYVFGTPKTEAAEAYQVWLLKDGKRTSAGTFTVDESGIGIMALPIEHGLPKFDSVGITLEPDSRSDAPRGPKMFGSMKPDSSSRA</sequence>
<evidence type="ECO:0000256" key="9">
    <source>
        <dbReference type="ARBA" id="ARBA00029829"/>
    </source>
</evidence>
<evidence type="ECO:0000256" key="1">
    <source>
        <dbReference type="ARBA" id="ARBA00004167"/>
    </source>
</evidence>